<dbReference type="HAMAP" id="MF_00244">
    <property type="entry name" value="NaMN_adenylyltr"/>
    <property type="match status" value="1"/>
</dbReference>
<comment type="caution">
    <text evidence="13">The sequence shown here is derived from an EMBL/GenBank/DDBJ whole genome shotgun (WGS) entry which is preliminary data.</text>
</comment>
<dbReference type="InterPro" id="IPR004821">
    <property type="entry name" value="Cyt_trans-like"/>
</dbReference>
<comment type="pathway">
    <text evidence="2 11">Cofactor biosynthesis; NAD(+) biosynthesis; deamido-NAD(+) from nicotinate D-ribonucleotide: step 1/1.</text>
</comment>
<dbReference type="PANTHER" id="PTHR39321:SF3">
    <property type="entry name" value="PHOSPHOPANTETHEINE ADENYLYLTRANSFERASE"/>
    <property type="match status" value="1"/>
</dbReference>
<dbReference type="Proteomes" id="UP000030652">
    <property type="component" value="Unassembled WGS sequence"/>
</dbReference>
<comment type="catalytic activity">
    <reaction evidence="10 11">
        <text>nicotinate beta-D-ribonucleotide + ATP + H(+) = deamido-NAD(+) + diphosphate</text>
        <dbReference type="Rhea" id="RHEA:22860"/>
        <dbReference type="ChEBI" id="CHEBI:15378"/>
        <dbReference type="ChEBI" id="CHEBI:30616"/>
        <dbReference type="ChEBI" id="CHEBI:33019"/>
        <dbReference type="ChEBI" id="CHEBI:57502"/>
        <dbReference type="ChEBI" id="CHEBI:58437"/>
        <dbReference type="EC" id="2.7.7.18"/>
    </reaction>
</comment>
<dbReference type="Gene3D" id="3.40.50.620">
    <property type="entry name" value="HUPs"/>
    <property type="match status" value="1"/>
</dbReference>
<protein>
    <recommendedName>
        <fullName evidence="11">Probable nicotinate-nucleotide adenylyltransferase</fullName>
        <ecNumber evidence="11">2.7.7.18</ecNumber>
    </recommendedName>
    <alternativeName>
        <fullName evidence="11">Deamido-NAD(+) diphosphorylase</fullName>
    </alternativeName>
    <alternativeName>
        <fullName evidence="11">Deamido-NAD(+) pyrophosphorylase</fullName>
    </alternativeName>
    <alternativeName>
        <fullName evidence="11">Nicotinate mononucleotide adenylyltransferase</fullName>
        <shortName evidence="11">NaMN adenylyltransferase</shortName>
    </alternativeName>
</protein>
<evidence type="ECO:0000256" key="8">
    <source>
        <dbReference type="ARBA" id="ARBA00022840"/>
    </source>
</evidence>
<dbReference type="CDD" id="cd02165">
    <property type="entry name" value="NMNAT"/>
    <property type="match status" value="1"/>
</dbReference>
<evidence type="ECO:0000256" key="2">
    <source>
        <dbReference type="ARBA" id="ARBA00005019"/>
    </source>
</evidence>
<evidence type="ECO:0000259" key="12">
    <source>
        <dbReference type="Pfam" id="PF01467"/>
    </source>
</evidence>
<dbReference type="UniPathway" id="UPA00253">
    <property type="reaction ID" value="UER00332"/>
</dbReference>
<dbReference type="GO" id="GO:0009435">
    <property type="term" value="P:NAD+ biosynthetic process"/>
    <property type="evidence" value="ECO:0007669"/>
    <property type="project" value="UniProtKB-UniRule"/>
</dbReference>
<comment type="function">
    <text evidence="1 11">Catalyzes the reversible adenylation of nicotinate mononucleotide (NaMN) to nicotinic acid adenine dinucleotide (NaAD).</text>
</comment>
<dbReference type="InterPro" id="IPR014729">
    <property type="entry name" value="Rossmann-like_a/b/a_fold"/>
</dbReference>
<dbReference type="NCBIfam" id="NF000840">
    <property type="entry name" value="PRK00071.1-3"/>
    <property type="match status" value="1"/>
</dbReference>
<evidence type="ECO:0000256" key="4">
    <source>
        <dbReference type="ARBA" id="ARBA00022642"/>
    </source>
</evidence>
<evidence type="ECO:0000256" key="9">
    <source>
        <dbReference type="ARBA" id="ARBA00023027"/>
    </source>
</evidence>
<keyword evidence="8 11" id="KW-0067">ATP-binding</keyword>
<accession>A0A0B0EJ82</accession>
<dbReference type="EC" id="2.7.7.18" evidence="11"/>
<keyword evidence="7 11" id="KW-0547">Nucleotide-binding</keyword>
<gene>
    <name evidence="11 13" type="primary">nadD</name>
    <name evidence="13" type="ORF">SCABRO_01131</name>
</gene>
<dbReference type="InterPro" id="IPR005248">
    <property type="entry name" value="NadD/NMNAT"/>
</dbReference>
<keyword evidence="9 11" id="KW-0520">NAD</keyword>
<dbReference type="AlphaFoldDB" id="A0A0B0EJ82"/>
<feature type="domain" description="Cytidyltransferase-like" evidence="12">
    <location>
        <begin position="22"/>
        <end position="193"/>
    </location>
</feature>
<evidence type="ECO:0000256" key="5">
    <source>
        <dbReference type="ARBA" id="ARBA00022679"/>
    </source>
</evidence>
<comment type="similarity">
    <text evidence="3 11">Belongs to the NadD family.</text>
</comment>
<name>A0A0B0EJ82_9BACT</name>
<dbReference type="SUPFAM" id="SSF52374">
    <property type="entry name" value="Nucleotidylyl transferase"/>
    <property type="match status" value="1"/>
</dbReference>
<evidence type="ECO:0000256" key="6">
    <source>
        <dbReference type="ARBA" id="ARBA00022695"/>
    </source>
</evidence>
<keyword evidence="4 11" id="KW-0662">Pyridine nucleotide biosynthesis</keyword>
<dbReference type="GO" id="GO:0004515">
    <property type="term" value="F:nicotinate-nucleotide adenylyltransferase activity"/>
    <property type="evidence" value="ECO:0007669"/>
    <property type="project" value="UniProtKB-UniRule"/>
</dbReference>
<evidence type="ECO:0000256" key="11">
    <source>
        <dbReference type="HAMAP-Rule" id="MF_00244"/>
    </source>
</evidence>
<keyword evidence="5 11" id="KW-0808">Transferase</keyword>
<dbReference type="NCBIfam" id="TIGR00125">
    <property type="entry name" value="cyt_tran_rel"/>
    <property type="match status" value="1"/>
</dbReference>
<dbReference type="NCBIfam" id="TIGR00482">
    <property type="entry name" value="nicotinate (nicotinamide) nucleotide adenylyltransferase"/>
    <property type="match status" value="1"/>
</dbReference>
<dbReference type="PATRIC" id="fig|237368.3.peg.1244"/>
<dbReference type="EMBL" id="JRYO01000072">
    <property type="protein sequence ID" value="KHE93112.1"/>
    <property type="molecule type" value="Genomic_DNA"/>
</dbReference>
<organism evidence="13 14">
    <name type="scientific">Candidatus Scalindua brodae</name>
    <dbReference type="NCBI Taxonomy" id="237368"/>
    <lineage>
        <taxon>Bacteria</taxon>
        <taxon>Pseudomonadati</taxon>
        <taxon>Planctomycetota</taxon>
        <taxon>Candidatus Brocadiia</taxon>
        <taxon>Candidatus Brocadiales</taxon>
        <taxon>Candidatus Scalinduaceae</taxon>
        <taxon>Candidatus Scalindua</taxon>
    </lineage>
</organism>
<dbReference type="GO" id="GO:0005524">
    <property type="term" value="F:ATP binding"/>
    <property type="evidence" value="ECO:0007669"/>
    <property type="project" value="UniProtKB-KW"/>
</dbReference>
<proteinExistence type="inferred from homology"/>
<evidence type="ECO:0000313" key="14">
    <source>
        <dbReference type="Proteomes" id="UP000030652"/>
    </source>
</evidence>
<evidence type="ECO:0000256" key="1">
    <source>
        <dbReference type="ARBA" id="ARBA00002324"/>
    </source>
</evidence>
<keyword evidence="6 11" id="KW-0548">Nucleotidyltransferase</keyword>
<evidence type="ECO:0000256" key="10">
    <source>
        <dbReference type="ARBA" id="ARBA00048721"/>
    </source>
</evidence>
<evidence type="ECO:0000256" key="7">
    <source>
        <dbReference type="ARBA" id="ARBA00022741"/>
    </source>
</evidence>
<sequence length="226" mass="25626">MINEKSVSTEENDSCLKKRIGILGGTFNPIHMGHLIMAEEACKHHHLSKIIFIPAYIPPHKYVNDLAEAHHRHQMIKAAISGISKFEVSDLEIMREGKSYTIDTIQEILNHYGEDSEIFLIMGADSLNELELWKNIKKLSQLCHFVIANRPGFKTEASARLVEIIGSANISDMERLMIEIDPVDISSTNIRKRLNDGVEIKGLVPECVEAYIKEHGLYYCRDVKKA</sequence>
<dbReference type="eggNOG" id="COG1057">
    <property type="taxonomic scope" value="Bacteria"/>
</dbReference>
<evidence type="ECO:0000313" key="13">
    <source>
        <dbReference type="EMBL" id="KHE93112.1"/>
    </source>
</evidence>
<evidence type="ECO:0000256" key="3">
    <source>
        <dbReference type="ARBA" id="ARBA00009014"/>
    </source>
</evidence>
<dbReference type="PANTHER" id="PTHR39321">
    <property type="entry name" value="NICOTINATE-NUCLEOTIDE ADENYLYLTRANSFERASE-RELATED"/>
    <property type="match status" value="1"/>
</dbReference>
<reference evidence="13 14" key="1">
    <citation type="submission" date="2014-10" db="EMBL/GenBank/DDBJ databases">
        <title>Draft genome of anammox bacterium scalindua brodae, obtained using differential coverage binning of sequence data from two enrichment reactors.</title>
        <authorList>
            <person name="Speth D.R."/>
            <person name="Russ L."/>
            <person name="Kartal B."/>
            <person name="Op den Camp H.J."/>
            <person name="Dutilh B.E."/>
            <person name="Jetten M.S."/>
        </authorList>
    </citation>
    <scope>NUCLEOTIDE SEQUENCE [LARGE SCALE GENOMIC DNA]</scope>
    <source>
        <strain evidence="13">RU1</strain>
    </source>
</reference>
<dbReference type="Pfam" id="PF01467">
    <property type="entry name" value="CTP_transf_like"/>
    <property type="match status" value="1"/>
</dbReference>